<gene>
    <name evidence="3" type="ORF">ODALV1_LOCUS5753</name>
</gene>
<protein>
    <submittedName>
        <fullName evidence="3">Uncharacterized protein</fullName>
    </submittedName>
</protein>
<keyword evidence="1" id="KW-0175">Coiled coil</keyword>
<keyword evidence="4" id="KW-1185">Reference proteome</keyword>
<sequence>MNASSTCPVGLLRNSLVLKMDQPPPPPPLPSPFGVPQFQSRPSTIHHYPTPTQGPSHIRQEQNLYAMRTLLCQMQFRFEEIIKYNETLKSSALDSFSRRLDIEQAANVSNMIIRNTQEKNNALAQQVISLTKDVELWKGRANSTNAKVEDLKRSLSYSEQYIYMLQTQNRDYEEKLRTANGKADNLEQQVQQFQIAAQGAGEEKRELMSHLQSLSASCQQQTTRISELEAQLGNEKALAEQLEVEKTNRAEDKVIIEALKIELEKYKKSGAEKVLNIANRGLKQNDLNADGASCSNADNSANAAAPQNTPKRKVSVENEEAKKIPKEARISFNGGGNQQELVYDAESPCGFRVETPNDLRISDARAPDNLPLAVSHDSAPQDYEKEEIGKYFMRHQSSFLDHYLATAFSYNMVVLDSDDETWVIDC</sequence>
<comment type="caution">
    <text evidence="3">The sequence shown here is derived from an EMBL/GenBank/DDBJ whole genome shotgun (WGS) entry which is preliminary data.</text>
</comment>
<organism evidence="3 4">
    <name type="scientific">Orchesella dallaii</name>
    <dbReference type="NCBI Taxonomy" id="48710"/>
    <lineage>
        <taxon>Eukaryota</taxon>
        <taxon>Metazoa</taxon>
        <taxon>Ecdysozoa</taxon>
        <taxon>Arthropoda</taxon>
        <taxon>Hexapoda</taxon>
        <taxon>Collembola</taxon>
        <taxon>Entomobryomorpha</taxon>
        <taxon>Entomobryoidea</taxon>
        <taxon>Orchesellidae</taxon>
        <taxon>Orchesellinae</taxon>
        <taxon>Orchesella</taxon>
    </lineage>
</organism>
<evidence type="ECO:0000256" key="2">
    <source>
        <dbReference type="SAM" id="MobiDB-lite"/>
    </source>
</evidence>
<dbReference type="Proteomes" id="UP001642540">
    <property type="component" value="Unassembled WGS sequence"/>
</dbReference>
<reference evidence="3 4" key="1">
    <citation type="submission" date="2024-08" db="EMBL/GenBank/DDBJ databases">
        <authorList>
            <person name="Cucini C."/>
            <person name="Frati F."/>
        </authorList>
    </citation>
    <scope>NUCLEOTIDE SEQUENCE [LARGE SCALE GENOMIC DNA]</scope>
</reference>
<feature type="compositionally biased region" description="Low complexity" evidence="2">
    <location>
        <begin position="293"/>
        <end position="305"/>
    </location>
</feature>
<proteinExistence type="predicted"/>
<evidence type="ECO:0000313" key="3">
    <source>
        <dbReference type="EMBL" id="CAL8084304.1"/>
    </source>
</evidence>
<feature type="coiled-coil region" evidence="1">
    <location>
        <begin position="169"/>
        <end position="245"/>
    </location>
</feature>
<name>A0ABP1Q051_9HEXA</name>
<feature type="region of interest" description="Disordered" evidence="2">
    <location>
        <begin position="293"/>
        <end position="320"/>
    </location>
</feature>
<dbReference type="SUPFAM" id="SSF57997">
    <property type="entry name" value="Tropomyosin"/>
    <property type="match status" value="1"/>
</dbReference>
<dbReference type="EMBL" id="CAXLJM020000018">
    <property type="protein sequence ID" value="CAL8084304.1"/>
    <property type="molecule type" value="Genomic_DNA"/>
</dbReference>
<evidence type="ECO:0000313" key="4">
    <source>
        <dbReference type="Proteomes" id="UP001642540"/>
    </source>
</evidence>
<accession>A0ABP1Q051</accession>
<evidence type="ECO:0000256" key="1">
    <source>
        <dbReference type="SAM" id="Coils"/>
    </source>
</evidence>